<accession>A0A0M2SX64</accession>
<evidence type="ECO:0000313" key="1">
    <source>
        <dbReference type="EMBL" id="KKK38758.1"/>
    </source>
</evidence>
<dbReference type="Pfam" id="PF06338">
    <property type="entry name" value="ComK"/>
    <property type="match status" value="1"/>
</dbReference>
<dbReference type="GO" id="GO:0030420">
    <property type="term" value="P:establishment of competence for transformation"/>
    <property type="evidence" value="ECO:0007669"/>
    <property type="project" value="InterPro"/>
</dbReference>
<dbReference type="RefSeq" id="WP_162200606.1">
    <property type="nucleotide sequence ID" value="NZ_LAYY01000006.1"/>
</dbReference>
<name>A0A0M2SX64_9BACI</name>
<proteinExistence type="predicted"/>
<dbReference type="Proteomes" id="UP000034166">
    <property type="component" value="Unassembled WGS sequence"/>
</dbReference>
<comment type="caution">
    <text evidence="1">The sequence shown here is derived from an EMBL/GenBank/DDBJ whole genome shotgun (WGS) entry which is preliminary data.</text>
</comment>
<sequence length="180" mass="20810">MYINQRYIIRDKLYFMIGYRKANGDFMTRIVEEKRDLIVERHPENLIEETLNYFGFDLRGAVKSAGTILGELKMSPFIVNPNNTVCLLPAKSPIRGSLVYMNIQHIENIEPYGKGTIVMCSGNRSIILPSRTTHLVTKVSQARTLRRTIIERNSGIERKIIYRYCRDTGRFIIHNDGDPD</sequence>
<dbReference type="InterPro" id="IPR010461">
    <property type="entry name" value="ComK"/>
</dbReference>
<gene>
    <name evidence="1" type="ORF">WQ57_07160</name>
</gene>
<dbReference type="EMBL" id="LAYY01000006">
    <property type="protein sequence ID" value="KKK38758.1"/>
    <property type="molecule type" value="Genomic_DNA"/>
</dbReference>
<organism evidence="1 2">
    <name type="scientific">Mesobacillus campisalis</name>
    <dbReference type="NCBI Taxonomy" id="1408103"/>
    <lineage>
        <taxon>Bacteria</taxon>
        <taxon>Bacillati</taxon>
        <taxon>Bacillota</taxon>
        <taxon>Bacilli</taxon>
        <taxon>Bacillales</taxon>
        <taxon>Bacillaceae</taxon>
        <taxon>Mesobacillus</taxon>
    </lineage>
</organism>
<dbReference type="AlphaFoldDB" id="A0A0M2SX64"/>
<keyword evidence="2" id="KW-1185">Reference proteome</keyword>
<reference evidence="1 2" key="1">
    <citation type="submission" date="2015-04" db="EMBL/GenBank/DDBJ databases">
        <title>Taxonomic description and genome sequence of Bacillus campisalis sp. nov., a novel member of the genus Bacillus isolated from solar saltern.</title>
        <authorList>
            <person name="Mathan Kumar R."/>
            <person name="Kaur G."/>
            <person name="Kumar A."/>
            <person name="Singh N.K."/>
            <person name="Kaur N."/>
            <person name="Kumar N."/>
            <person name="Mayilraj S."/>
        </authorList>
    </citation>
    <scope>NUCLEOTIDE SEQUENCE [LARGE SCALE GENOMIC DNA]</scope>
    <source>
        <strain evidence="1 2">SA2-6</strain>
    </source>
</reference>
<dbReference type="PATRIC" id="fig|1408103.3.peg.1608"/>
<evidence type="ECO:0000313" key="2">
    <source>
        <dbReference type="Proteomes" id="UP000034166"/>
    </source>
</evidence>
<protein>
    <submittedName>
        <fullName evidence="1">Uncharacterized protein</fullName>
    </submittedName>
</protein>